<dbReference type="RefSeq" id="WP_191146600.1">
    <property type="nucleotide sequence ID" value="NZ_CP061274.1"/>
</dbReference>
<gene>
    <name evidence="2" type="ORF">H9X71_07895</name>
</gene>
<evidence type="ECO:0000256" key="1">
    <source>
        <dbReference type="SAM" id="MobiDB-lite"/>
    </source>
</evidence>
<feature type="region of interest" description="Disordered" evidence="1">
    <location>
        <begin position="1"/>
        <end position="57"/>
    </location>
</feature>
<evidence type="ECO:0000313" key="3">
    <source>
        <dbReference type="Proteomes" id="UP000516660"/>
    </source>
</evidence>
<evidence type="ECO:0000313" key="2">
    <source>
        <dbReference type="EMBL" id="QOD42574.1"/>
    </source>
</evidence>
<accession>A0A7L7YYQ6</accession>
<name>A0A7L7YYQ6_9MICO</name>
<reference evidence="2 3" key="1">
    <citation type="submission" date="2020-08" db="EMBL/GenBank/DDBJ databases">
        <title>Description of Clavibacter zhangzhiyonge sp. nov., a phytopathogenic actinobacterium isolated from barley seeds, causing leaf brown spot and decline.</title>
        <authorList>
            <person name="Tian Q."/>
            <person name="Chuan J."/>
            <person name="Zhao W."/>
            <person name="Li X."/>
        </authorList>
    </citation>
    <scope>NUCLEOTIDE SEQUENCE [LARGE SCALE GENOMIC DNA]</scope>
    <source>
        <strain evidence="2 3">DM1</strain>
    </source>
</reference>
<protein>
    <submittedName>
        <fullName evidence="2">Uncharacterized protein</fullName>
    </submittedName>
</protein>
<keyword evidence="3" id="KW-1185">Reference proteome</keyword>
<organism evidence="2 3">
    <name type="scientific">Clavibacter zhangzhiyongii</name>
    <dbReference type="NCBI Taxonomy" id="2768071"/>
    <lineage>
        <taxon>Bacteria</taxon>
        <taxon>Bacillati</taxon>
        <taxon>Actinomycetota</taxon>
        <taxon>Actinomycetes</taxon>
        <taxon>Micrococcales</taxon>
        <taxon>Microbacteriaceae</taxon>
        <taxon>Clavibacter</taxon>
    </lineage>
</organism>
<dbReference type="KEGG" id="czh:H9X71_07895"/>
<dbReference type="AlphaFoldDB" id="A0A7L7YYQ6"/>
<proteinExistence type="predicted"/>
<dbReference type="EMBL" id="CP061274">
    <property type="protein sequence ID" value="QOD42574.1"/>
    <property type="molecule type" value="Genomic_DNA"/>
</dbReference>
<dbReference type="Proteomes" id="UP000516660">
    <property type="component" value="Chromosome"/>
</dbReference>
<sequence length="57" mass="5988">MSPEKVEDAASWSVVDAATHGSSTHPGSAQRALWPLEPLVPSMGDDDDPRAARSSGR</sequence>